<gene>
    <name evidence="1" type="ORF">JD78_04126</name>
</gene>
<sequence>MTVRVLLPRLLADCTGGRSSVALDLPGEATVGAVLDALAADHPVLDRRVRDETGALRRHVNVYVDGDEVRRLRGLATVVPPGAEVMVVQSVAGG</sequence>
<evidence type="ECO:0000313" key="1">
    <source>
        <dbReference type="EMBL" id="TWH75564.1"/>
    </source>
</evidence>
<dbReference type="PANTHER" id="PTHR38031:SF1">
    <property type="entry name" value="SULFUR CARRIER PROTEIN CYSO"/>
    <property type="match status" value="1"/>
</dbReference>
<evidence type="ECO:0000313" key="2">
    <source>
        <dbReference type="Proteomes" id="UP000321490"/>
    </source>
</evidence>
<dbReference type="OrthoDB" id="9156098at2"/>
<dbReference type="RefSeq" id="WP_153361337.1">
    <property type="nucleotide sequence ID" value="NZ_JABGDC010000131.1"/>
</dbReference>
<proteinExistence type="predicted"/>
<accession>A0A562IYB0</accession>
<organism evidence="1 2">
    <name type="scientific">Modestobacter roseus</name>
    <dbReference type="NCBI Taxonomy" id="1181884"/>
    <lineage>
        <taxon>Bacteria</taxon>
        <taxon>Bacillati</taxon>
        <taxon>Actinomycetota</taxon>
        <taxon>Actinomycetes</taxon>
        <taxon>Geodermatophilales</taxon>
        <taxon>Geodermatophilaceae</taxon>
        <taxon>Modestobacter</taxon>
    </lineage>
</organism>
<name>A0A562IYB0_9ACTN</name>
<dbReference type="InterPro" id="IPR012675">
    <property type="entry name" value="Beta-grasp_dom_sf"/>
</dbReference>
<dbReference type="NCBIfam" id="NF041918">
    <property type="entry name" value="SAMP1"/>
    <property type="match status" value="1"/>
</dbReference>
<dbReference type="Pfam" id="PF02597">
    <property type="entry name" value="ThiS"/>
    <property type="match status" value="1"/>
</dbReference>
<dbReference type="SUPFAM" id="SSF54285">
    <property type="entry name" value="MoaD/ThiS"/>
    <property type="match status" value="1"/>
</dbReference>
<dbReference type="Gene3D" id="3.10.20.30">
    <property type="match status" value="1"/>
</dbReference>
<dbReference type="InterPro" id="IPR052045">
    <property type="entry name" value="Sulfur_Carrier/Prot_Modifier"/>
</dbReference>
<keyword evidence="2" id="KW-1185">Reference proteome</keyword>
<dbReference type="Proteomes" id="UP000321490">
    <property type="component" value="Unassembled WGS sequence"/>
</dbReference>
<dbReference type="PANTHER" id="PTHR38031">
    <property type="entry name" value="SULFUR CARRIER PROTEIN SLR0821-RELATED"/>
    <property type="match status" value="1"/>
</dbReference>
<dbReference type="InterPro" id="IPR003749">
    <property type="entry name" value="ThiS/MoaD-like"/>
</dbReference>
<dbReference type="EMBL" id="VLKF01000001">
    <property type="protein sequence ID" value="TWH75564.1"/>
    <property type="molecule type" value="Genomic_DNA"/>
</dbReference>
<dbReference type="InterPro" id="IPR016155">
    <property type="entry name" value="Mopterin_synth/thiamin_S_b"/>
</dbReference>
<dbReference type="AlphaFoldDB" id="A0A562IYB0"/>
<comment type="caution">
    <text evidence="1">The sequence shown here is derived from an EMBL/GenBank/DDBJ whole genome shotgun (WGS) entry which is preliminary data.</text>
</comment>
<protein>
    <submittedName>
        <fullName evidence="1">Molybdopterin synthase subunit MoaD</fullName>
    </submittedName>
</protein>
<dbReference type="InterPro" id="IPR054834">
    <property type="entry name" value="SAMP1_3"/>
</dbReference>
<reference evidence="1 2" key="1">
    <citation type="submission" date="2019-07" db="EMBL/GenBank/DDBJ databases">
        <title>R&amp;d 2014.</title>
        <authorList>
            <person name="Klenk H.-P."/>
        </authorList>
    </citation>
    <scope>NUCLEOTIDE SEQUENCE [LARGE SCALE GENOMIC DNA]</scope>
    <source>
        <strain evidence="1 2">DSM 45764</strain>
    </source>
</reference>